<reference evidence="2" key="2">
    <citation type="submission" date="2025-08" db="UniProtKB">
        <authorList>
            <consortium name="RefSeq"/>
        </authorList>
    </citation>
    <scope>IDENTIFICATION</scope>
    <source>
        <tissue evidence="2">Leaf</tissue>
    </source>
</reference>
<organism evidence="1 2">
    <name type="scientific">Camelina sativa</name>
    <name type="common">False flax</name>
    <name type="synonym">Myagrum sativum</name>
    <dbReference type="NCBI Taxonomy" id="90675"/>
    <lineage>
        <taxon>Eukaryota</taxon>
        <taxon>Viridiplantae</taxon>
        <taxon>Streptophyta</taxon>
        <taxon>Embryophyta</taxon>
        <taxon>Tracheophyta</taxon>
        <taxon>Spermatophyta</taxon>
        <taxon>Magnoliopsida</taxon>
        <taxon>eudicotyledons</taxon>
        <taxon>Gunneridae</taxon>
        <taxon>Pentapetalae</taxon>
        <taxon>rosids</taxon>
        <taxon>malvids</taxon>
        <taxon>Brassicales</taxon>
        <taxon>Brassicaceae</taxon>
        <taxon>Camelineae</taxon>
        <taxon>Camelina</taxon>
    </lineage>
</organism>
<dbReference type="RefSeq" id="XP_019097446.1">
    <property type="nucleotide sequence ID" value="XM_019241901.1"/>
</dbReference>
<dbReference type="PANTHER" id="PTHR46632:SF19">
    <property type="entry name" value="RING-TYPE E3 UBIQUITIN TRANSFERASE"/>
    <property type="match status" value="1"/>
</dbReference>
<dbReference type="Proteomes" id="UP000694864">
    <property type="component" value="Chromosome 20"/>
</dbReference>
<dbReference type="PANTHER" id="PTHR46632">
    <property type="entry name" value="E3 UBIQUITIN-PROTEIN LIGASE SINA-LIKE 4"/>
    <property type="match status" value="1"/>
</dbReference>
<reference evidence="1" key="1">
    <citation type="journal article" date="2014" name="Nat. Commun.">
        <title>The emerging biofuel crop Camelina sativa retains a highly undifferentiated hexaploid genome structure.</title>
        <authorList>
            <person name="Kagale S."/>
            <person name="Koh C."/>
            <person name="Nixon J."/>
            <person name="Bollina V."/>
            <person name="Clarke W.E."/>
            <person name="Tuteja R."/>
            <person name="Spillane C."/>
            <person name="Robinson S.J."/>
            <person name="Links M.G."/>
            <person name="Clarke C."/>
            <person name="Higgins E.E."/>
            <person name="Huebert T."/>
            <person name="Sharpe A.G."/>
            <person name="Parkin I.A."/>
        </authorList>
    </citation>
    <scope>NUCLEOTIDE SEQUENCE [LARGE SCALE GENOMIC DNA]</scope>
    <source>
        <strain evidence="1">cv. DH55</strain>
    </source>
</reference>
<proteinExistence type="predicted"/>
<accession>A0ABM1REK8</accession>
<dbReference type="SUPFAM" id="SSF49599">
    <property type="entry name" value="TRAF domain-like"/>
    <property type="match status" value="1"/>
</dbReference>
<evidence type="ECO:0000313" key="1">
    <source>
        <dbReference type="Proteomes" id="UP000694864"/>
    </source>
</evidence>
<keyword evidence="1" id="KW-1185">Reference proteome</keyword>
<gene>
    <name evidence="2" type="primary">LOC104772623</name>
</gene>
<dbReference type="InterPro" id="IPR044286">
    <property type="entry name" value="SINL_plant"/>
</dbReference>
<dbReference type="GeneID" id="104772623"/>
<name>A0ABM1REK8_CAMSA</name>
<evidence type="ECO:0000313" key="2">
    <source>
        <dbReference type="RefSeq" id="XP_019097446.1"/>
    </source>
</evidence>
<protein>
    <submittedName>
        <fullName evidence="2">E3 ubiquitin-protein ligase SINA-like 7</fullName>
    </submittedName>
</protein>
<sequence length="166" mass="19165">MECPLSLCICPVLKCNYNGIYKHLYSHLDIHNHENIGKYYFPFALGKVIRLYVDLSETALTVMKEKNEGLLFAVHRVSKANGVVTVGCIAPSLLEVTEFFYDISTTVEKRTIEIKPMKVKNIRKLNSKIPKENFMLVPSYFMCEGRWFMLKICVSKVNQEKECCEI</sequence>